<organism evidence="15 16">
    <name type="scientific">Georgenia deserti</name>
    <dbReference type="NCBI Taxonomy" id="2093781"/>
    <lineage>
        <taxon>Bacteria</taxon>
        <taxon>Bacillati</taxon>
        <taxon>Actinomycetota</taxon>
        <taxon>Actinomycetes</taxon>
        <taxon>Micrococcales</taxon>
        <taxon>Bogoriellaceae</taxon>
        <taxon>Georgenia</taxon>
    </lineage>
</organism>
<feature type="domain" description="Four-carbon acid sugar kinase nucleotide binding" evidence="14">
    <location>
        <begin position="255"/>
        <end position="406"/>
    </location>
</feature>
<dbReference type="Gene3D" id="3.40.980.20">
    <property type="entry name" value="Four-carbon acid sugar kinase, nucleotide binding domain"/>
    <property type="match status" value="1"/>
</dbReference>
<dbReference type="Pfam" id="PF17042">
    <property type="entry name" value="NBD_C"/>
    <property type="match status" value="1"/>
</dbReference>
<protein>
    <recommendedName>
        <fullName evidence="11">3-oxo-tetronate kinase</fullName>
        <ecNumber evidence="10">2.7.1.217</ecNumber>
    </recommendedName>
    <alternativeName>
        <fullName evidence="12">3-dehydrotetronate 4-kinase</fullName>
    </alternativeName>
</protein>
<keyword evidence="3" id="KW-0547">Nucleotide-binding</keyword>
<dbReference type="Pfam" id="PF07005">
    <property type="entry name" value="SBD_N"/>
    <property type="match status" value="1"/>
</dbReference>
<evidence type="ECO:0000256" key="3">
    <source>
        <dbReference type="ARBA" id="ARBA00022741"/>
    </source>
</evidence>
<dbReference type="InterPro" id="IPR042213">
    <property type="entry name" value="NBD_C_sf"/>
</dbReference>
<evidence type="ECO:0000256" key="8">
    <source>
        <dbReference type="ARBA" id="ARBA00036346"/>
    </source>
</evidence>
<dbReference type="InterPro" id="IPR050007">
    <property type="entry name" value="OtnK"/>
</dbReference>
<comment type="catalytic activity">
    <reaction evidence="7">
        <text>3-dehydro-L-erythronate + ATP = 3-dehydro-4-O-phospho-L-erythronate + ADP + H(+)</text>
        <dbReference type="Rhea" id="RHEA:52552"/>
        <dbReference type="ChEBI" id="CHEBI:15378"/>
        <dbReference type="ChEBI" id="CHEBI:30616"/>
        <dbReference type="ChEBI" id="CHEBI:136592"/>
        <dbReference type="ChEBI" id="CHEBI:136670"/>
        <dbReference type="ChEBI" id="CHEBI:456216"/>
        <dbReference type="EC" id="2.7.1.217"/>
    </reaction>
</comment>
<dbReference type="SUPFAM" id="SSF142764">
    <property type="entry name" value="YgbK-like"/>
    <property type="match status" value="1"/>
</dbReference>
<evidence type="ECO:0000313" key="16">
    <source>
        <dbReference type="Proteomes" id="UP001597277"/>
    </source>
</evidence>
<name>A0ABW4LBX0_9MICO</name>
<dbReference type="RefSeq" id="WP_388010153.1">
    <property type="nucleotide sequence ID" value="NZ_JBHUEE010000011.1"/>
</dbReference>
<dbReference type="InterPro" id="IPR010737">
    <property type="entry name" value="4-carb_acid_sugar_kinase_N"/>
</dbReference>
<comment type="catalytic activity">
    <reaction evidence="8">
        <text>3-dehydro-D-erythronate + ATP = 3-dehydro-4-O-phospho-D-erythronate + ADP + H(+)</text>
        <dbReference type="Rhea" id="RHEA:52556"/>
        <dbReference type="ChEBI" id="CHEBI:15378"/>
        <dbReference type="ChEBI" id="CHEBI:30616"/>
        <dbReference type="ChEBI" id="CHEBI:57958"/>
        <dbReference type="ChEBI" id="CHEBI:136593"/>
        <dbReference type="ChEBI" id="CHEBI:456216"/>
        <dbReference type="EC" id="2.7.1.217"/>
    </reaction>
</comment>
<comment type="function">
    <text evidence="9">Catalyzes the ATP-dependent phosphorylation of 3-oxo-tetronate to 3-oxo-tetronate 4-phosphate.</text>
</comment>
<comment type="caution">
    <text evidence="15">The sequence shown here is derived from an EMBL/GenBank/DDBJ whole genome shotgun (WGS) entry which is preliminary data.</text>
</comment>
<evidence type="ECO:0000256" key="11">
    <source>
        <dbReference type="ARBA" id="ARBA00039461"/>
    </source>
</evidence>
<dbReference type="EC" id="2.7.1.217" evidence="10"/>
<keyword evidence="4 15" id="KW-0418">Kinase</keyword>
<evidence type="ECO:0000256" key="9">
    <source>
        <dbReference type="ARBA" id="ARBA00037335"/>
    </source>
</evidence>
<comment type="similarity">
    <text evidence="1">Belongs to the four-carbon acid sugar kinase family.</text>
</comment>
<evidence type="ECO:0000256" key="5">
    <source>
        <dbReference type="ARBA" id="ARBA00022840"/>
    </source>
</evidence>
<evidence type="ECO:0000256" key="7">
    <source>
        <dbReference type="ARBA" id="ARBA00035898"/>
    </source>
</evidence>
<evidence type="ECO:0000256" key="6">
    <source>
        <dbReference type="ARBA" id="ARBA00023277"/>
    </source>
</evidence>
<dbReference type="EMBL" id="JBHUEE010000011">
    <property type="protein sequence ID" value="MFD1719576.1"/>
    <property type="molecule type" value="Genomic_DNA"/>
</dbReference>
<proteinExistence type="inferred from homology"/>
<evidence type="ECO:0000256" key="10">
    <source>
        <dbReference type="ARBA" id="ARBA00039095"/>
    </source>
</evidence>
<gene>
    <name evidence="15" type="primary">otnK</name>
    <name evidence="15" type="ORF">ACFSE6_17160</name>
</gene>
<keyword evidence="2 15" id="KW-0808">Transferase</keyword>
<feature type="domain" description="Four-carbon acid sugar kinase N-terminal" evidence="13">
    <location>
        <begin position="9"/>
        <end position="234"/>
    </location>
</feature>
<keyword evidence="16" id="KW-1185">Reference proteome</keyword>
<dbReference type="Gene3D" id="3.40.50.10840">
    <property type="entry name" value="Putative sugar-binding, N-terminal domain"/>
    <property type="match status" value="1"/>
</dbReference>
<evidence type="ECO:0000256" key="12">
    <source>
        <dbReference type="ARBA" id="ARBA00041377"/>
    </source>
</evidence>
<reference evidence="16" key="1">
    <citation type="journal article" date="2019" name="Int. J. Syst. Evol. Microbiol.">
        <title>The Global Catalogue of Microorganisms (GCM) 10K type strain sequencing project: providing services to taxonomists for standard genome sequencing and annotation.</title>
        <authorList>
            <consortium name="The Broad Institute Genomics Platform"/>
            <consortium name="The Broad Institute Genome Sequencing Center for Infectious Disease"/>
            <person name="Wu L."/>
            <person name="Ma J."/>
        </authorList>
    </citation>
    <scope>NUCLEOTIDE SEQUENCE [LARGE SCALE GENOMIC DNA]</scope>
    <source>
        <strain evidence="16">JCM 17130</strain>
    </source>
</reference>
<keyword evidence="6" id="KW-0119">Carbohydrate metabolism</keyword>
<evidence type="ECO:0000256" key="2">
    <source>
        <dbReference type="ARBA" id="ARBA00022679"/>
    </source>
</evidence>
<dbReference type="GO" id="GO:0016301">
    <property type="term" value="F:kinase activity"/>
    <property type="evidence" value="ECO:0007669"/>
    <property type="project" value="UniProtKB-KW"/>
</dbReference>
<evidence type="ECO:0000256" key="4">
    <source>
        <dbReference type="ARBA" id="ARBA00022777"/>
    </source>
</evidence>
<keyword evidence="5" id="KW-0067">ATP-binding</keyword>
<sequence length="413" mass="43542">MADTPVPRGVIADDLTGATDLALMTSERGLRTALSVGPPETPVPGDVEASSPDVTVVALRSRTSPVDEAVAQSVRALRRLRAQGVGSFYFKYCSTFDSTTKGNIGPVLEALLDELGSDLTVVVPAFPAARRTVYKSRLFVGDDVLDESSMRAHPLTPMQDSHLVRLLQPQMRGRVGAITLEDVRGDLARALEQCRQRGVRAAVLDAVADDDLKTIARATSGLPLTTGSAGLAAAWGPGGPSAAVPVTAPGPSVSLVGSQSETSRAQVAHAAASQPVFVLEVPRDRQTVAETVTEVVHWCQARWRENAERPVLVHAPPPTRPPDPPQANLLEQTFGAIASELADRGVRRFAVGGGETSGSVVDALGIHMLDIGPPIATGVCWSVGRRDGDPVALALKSGNFGGPDFFRRAWELL</sequence>
<dbReference type="NCBIfam" id="NF043035">
    <property type="entry name" value="OxoTetrKin"/>
    <property type="match status" value="1"/>
</dbReference>
<dbReference type="InterPro" id="IPR031475">
    <property type="entry name" value="NBD_C"/>
</dbReference>
<evidence type="ECO:0000313" key="15">
    <source>
        <dbReference type="EMBL" id="MFD1719576.1"/>
    </source>
</evidence>
<accession>A0ABW4LBX0</accession>
<evidence type="ECO:0000259" key="14">
    <source>
        <dbReference type="Pfam" id="PF17042"/>
    </source>
</evidence>
<dbReference type="InterPro" id="IPR037051">
    <property type="entry name" value="4-carb_acid_sugar_kinase_N_sf"/>
</dbReference>
<evidence type="ECO:0000259" key="13">
    <source>
        <dbReference type="Pfam" id="PF07005"/>
    </source>
</evidence>
<evidence type="ECO:0000256" key="1">
    <source>
        <dbReference type="ARBA" id="ARBA00005715"/>
    </source>
</evidence>
<dbReference type="Proteomes" id="UP001597277">
    <property type="component" value="Unassembled WGS sequence"/>
</dbReference>